<dbReference type="CDD" id="cd00085">
    <property type="entry name" value="HNHc"/>
    <property type="match status" value="1"/>
</dbReference>
<dbReference type="GO" id="GO:0004519">
    <property type="term" value="F:endonuclease activity"/>
    <property type="evidence" value="ECO:0007669"/>
    <property type="project" value="UniProtKB-KW"/>
</dbReference>
<dbReference type="SMART" id="SM00507">
    <property type="entry name" value="HNHc"/>
    <property type="match status" value="1"/>
</dbReference>
<dbReference type="InterPro" id="IPR003615">
    <property type="entry name" value="HNH_nuc"/>
</dbReference>
<keyword evidence="2" id="KW-0378">Hydrolase</keyword>
<dbReference type="Pfam" id="PF01844">
    <property type="entry name" value="HNH"/>
    <property type="match status" value="1"/>
</dbReference>
<dbReference type="RefSeq" id="WP_015271383.1">
    <property type="nucleotide sequence ID" value="NZ_CP101700.1"/>
</dbReference>
<feature type="domain" description="HNH nuclease" evidence="1">
    <location>
        <begin position="94"/>
        <end position="144"/>
    </location>
</feature>
<dbReference type="Gene3D" id="1.10.30.50">
    <property type="match status" value="1"/>
</dbReference>
<organism evidence="2 3">
    <name type="scientific">Pseudomonas asiatica</name>
    <dbReference type="NCBI Taxonomy" id="2219225"/>
    <lineage>
        <taxon>Bacteria</taxon>
        <taxon>Pseudomonadati</taxon>
        <taxon>Pseudomonadota</taxon>
        <taxon>Gammaproteobacteria</taxon>
        <taxon>Pseudomonadales</taxon>
        <taxon>Pseudomonadaceae</taxon>
        <taxon>Pseudomonas</taxon>
    </lineage>
</organism>
<evidence type="ECO:0000313" key="2">
    <source>
        <dbReference type="EMBL" id="UUC17560.1"/>
    </source>
</evidence>
<dbReference type="EMBL" id="CP101700">
    <property type="protein sequence ID" value="UUC17560.1"/>
    <property type="molecule type" value="Genomic_DNA"/>
</dbReference>
<dbReference type="AlphaFoldDB" id="A0AAJ5LHX4"/>
<keyword evidence="2" id="KW-0255">Endonuclease</keyword>
<accession>A0AAJ5LHX4</accession>
<keyword evidence="2" id="KW-0540">Nuclease</keyword>
<reference evidence="2" key="1">
    <citation type="submission" date="2022-07" db="EMBL/GenBank/DDBJ databases">
        <title>Complete genome of MD9.</title>
        <authorList>
            <person name="Cao G."/>
        </authorList>
    </citation>
    <scope>NUCLEOTIDE SEQUENCE</scope>
    <source>
        <strain evidence="2">MD9</strain>
    </source>
</reference>
<evidence type="ECO:0000259" key="1">
    <source>
        <dbReference type="SMART" id="SM00507"/>
    </source>
</evidence>
<proteinExistence type="predicted"/>
<dbReference type="InterPro" id="IPR002711">
    <property type="entry name" value="HNH"/>
</dbReference>
<evidence type="ECO:0000313" key="3">
    <source>
        <dbReference type="Proteomes" id="UP001058744"/>
    </source>
</evidence>
<dbReference type="InterPro" id="IPR052892">
    <property type="entry name" value="NA-targeting_endonuclease"/>
</dbReference>
<dbReference type="Proteomes" id="UP001058744">
    <property type="component" value="Chromosome"/>
</dbReference>
<protein>
    <submittedName>
        <fullName evidence="2">HNH endonuclease</fullName>
    </submittedName>
</protein>
<dbReference type="PANTHER" id="PTHR33877">
    <property type="entry name" value="SLL1193 PROTEIN"/>
    <property type="match status" value="1"/>
</dbReference>
<gene>
    <name evidence="2" type="ORF">NOV18_20150</name>
</gene>
<name>A0AAJ5LHX4_9PSED</name>
<sequence>MSIDQLLRKPVYFGEVDGVIYEDRDRYFEAIAAKETEAIDNFCAYMDENRDLLMYVARQGDGEGGRLVQILKQALFGAREDQKSVYRKKKIPDRLRTAVMERDMYRCVRCGSHRELCADHIFPEVLGGEATLENLQTLCRPCNTSKGGRVEVSV</sequence>
<dbReference type="PANTHER" id="PTHR33877:SF2">
    <property type="entry name" value="OS07G0170200 PROTEIN"/>
    <property type="match status" value="1"/>
</dbReference>